<sequence length="78" mass="9019">MPNPFFHLWPMPCTAPLSAQSAAVASKFPAPSFSRREQQLQRLRAARCFALRSEQHAVDARRVFAVFAQPRRRRRSPR</sequence>
<dbReference type="AlphaFoldDB" id="A0A804Q8T2"/>
<accession>A0A804Q8T2</accession>
<dbReference type="Proteomes" id="UP000007305">
    <property type="component" value="Chromosome 7"/>
</dbReference>
<dbReference type="Gramene" id="Zm00001eb303100_T001">
    <property type="protein sequence ID" value="Zm00001eb303100_P001"/>
    <property type="gene ID" value="Zm00001eb303100"/>
</dbReference>
<protein>
    <submittedName>
        <fullName evidence="1">Uncharacterized protein</fullName>
    </submittedName>
</protein>
<evidence type="ECO:0000313" key="1">
    <source>
        <dbReference type="EnsemblPlants" id="Zm00001eb303100_P001"/>
    </source>
</evidence>
<evidence type="ECO:0000313" key="2">
    <source>
        <dbReference type="Proteomes" id="UP000007305"/>
    </source>
</evidence>
<reference evidence="2" key="1">
    <citation type="submission" date="2015-12" db="EMBL/GenBank/DDBJ databases">
        <title>Update maize B73 reference genome by single molecule sequencing technologies.</title>
        <authorList>
            <consortium name="Maize Genome Sequencing Project"/>
            <person name="Ware D."/>
        </authorList>
    </citation>
    <scope>NUCLEOTIDE SEQUENCE [LARGE SCALE GENOMIC DNA]</scope>
    <source>
        <strain evidence="2">cv. B73</strain>
    </source>
</reference>
<proteinExistence type="predicted"/>
<organism evidence="1 2">
    <name type="scientific">Zea mays</name>
    <name type="common">Maize</name>
    <dbReference type="NCBI Taxonomy" id="4577"/>
    <lineage>
        <taxon>Eukaryota</taxon>
        <taxon>Viridiplantae</taxon>
        <taxon>Streptophyta</taxon>
        <taxon>Embryophyta</taxon>
        <taxon>Tracheophyta</taxon>
        <taxon>Spermatophyta</taxon>
        <taxon>Magnoliopsida</taxon>
        <taxon>Liliopsida</taxon>
        <taxon>Poales</taxon>
        <taxon>Poaceae</taxon>
        <taxon>PACMAD clade</taxon>
        <taxon>Panicoideae</taxon>
        <taxon>Andropogonodae</taxon>
        <taxon>Andropogoneae</taxon>
        <taxon>Tripsacinae</taxon>
        <taxon>Zea</taxon>
    </lineage>
</organism>
<reference evidence="1" key="2">
    <citation type="submission" date="2019-07" db="EMBL/GenBank/DDBJ databases">
        <authorList>
            <person name="Seetharam A."/>
            <person name="Woodhouse M."/>
            <person name="Cannon E."/>
        </authorList>
    </citation>
    <scope>NUCLEOTIDE SEQUENCE [LARGE SCALE GENOMIC DNA]</scope>
    <source>
        <strain evidence="1">cv. B73</strain>
    </source>
</reference>
<reference evidence="1" key="3">
    <citation type="submission" date="2021-05" db="UniProtKB">
        <authorList>
            <consortium name="EnsemblPlants"/>
        </authorList>
    </citation>
    <scope>IDENTIFICATION</scope>
    <source>
        <strain evidence="1">cv. B73</strain>
    </source>
</reference>
<name>A0A804Q8T2_MAIZE</name>
<keyword evidence="2" id="KW-1185">Reference proteome</keyword>
<dbReference type="EnsemblPlants" id="Zm00001eb303100_T001">
    <property type="protein sequence ID" value="Zm00001eb303100_P001"/>
    <property type="gene ID" value="Zm00001eb303100"/>
</dbReference>
<dbReference type="InParanoid" id="A0A804Q8T2"/>